<protein>
    <submittedName>
        <fullName evidence="1">Uncharacterized protein</fullName>
    </submittedName>
</protein>
<evidence type="ECO:0000313" key="1">
    <source>
        <dbReference type="EMBL" id="KHN44709.1"/>
    </source>
</evidence>
<reference evidence="1" key="1">
    <citation type="submission" date="2014-07" db="EMBL/GenBank/DDBJ databases">
        <title>Identification of a novel salt tolerance gene in wild soybean by whole-genome sequencing.</title>
        <authorList>
            <person name="Lam H.-M."/>
            <person name="Qi X."/>
            <person name="Li M.-W."/>
            <person name="Liu X."/>
            <person name="Xie M."/>
            <person name="Ni M."/>
            <person name="Xu X."/>
        </authorList>
    </citation>
    <scope>NUCLEOTIDE SEQUENCE [LARGE SCALE GENOMIC DNA]</scope>
    <source>
        <tissue evidence="1">Root</tissue>
    </source>
</reference>
<accession>A0A0B2SK98</accession>
<dbReference type="AlphaFoldDB" id="A0A0B2SK98"/>
<gene>
    <name evidence="1" type="ORF">glysoja_041684</name>
</gene>
<organism evidence="1">
    <name type="scientific">Glycine soja</name>
    <name type="common">Wild soybean</name>
    <dbReference type="NCBI Taxonomy" id="3848"/>
    <lineage>
        <taxon>Eukaryota</taxon>
        <taxon>Viridiplantae</taxon>
        <taxon>Streptophyta</taxon>
        <taxon>Embryophyta</taxon>
        <taxon>Tracheophyta</taxon>
        <taxon>Spermatophyta</taxon>
        <taxon>Magnoliopsida</taxon>
        <taxon>eudicotyledons</taxon>
        <taxon>Gunneridae</taxon>
        <taxon>Pentapetalae</taxon>
        <taxon>rosids</taxon>
        <taxon>fabids</taxon>
        <taxon>Fabales</taxon>
        <taxon>Fabaceae</taxon>
        <taxon>Papilionoideae</taxon>
        <taxon>50 kb inversion clade</taxon>
        <taxon>NPAAA clade</taxon>
        <taxon>indigoferoid/millettioid clade</taxon>
        <taxon>Phaseoleae</taxon>
        <taxon>Glycine</taxon>
        <taxon>Glycine subgen. Soja</taxon>
    </lineage>
</organism>
<proteinExistence type="predicted"/>
<dbReference type="EMBL" id="KN643051">
    <property type="protein sequence ID" value="KHN44709.1"/>
    <property type="molecule type" value="Genomic_DNA"/>
</dbReference>
<name>A0A0B2SK98_GLYSO</name>
<dbReference type="Proteomes" id="UP000053555">
    <property type="component" value="Unassembled WGS sequence"/>
</dbReference>
<sequence length="61" mass="7016">MANRGGSWLLKNRIPSRYRTPTWPQSLTAAFPLLLLHHQSPASTSLFFLSKPRHSFITSFF</sequence>